<sequence length="1871" mass="212690">MFREKLAEGEEGTFHLGPEQPQVYYDISPKEKDRYNADIRATNILPQGFPKDIYTLIIHYTDTKDIWDNVKMLLEVCQTHQRHAVHQDDHVQNAVDIQYYSQSSTTSPSTSVQPHFADNTQLDLGLSPTDNLIEKLTNTLSLLTQSYKTYLPQTNNQFKTSSNTKNEATVQDDMFVVQNVQGRQNRGPRNNARSAGAAGYGGAQNRVGNVNSALNVDNVFQADDCDAFDSDIDEAPIAQTMFMANLSSADPVYDESDPSYDSDILFKVHDHDQYQDAICEHHKVHEKHDDVQPNYVVDSHADYTSDSNWIPYDQYVKDNTMPVVQSNASSVPNDAYMMILNDMHEQHGKHVFVTTQNKVVDNSLFAELATYKEQVKLYERRAKFELTEREQKIDEKLRIVFTDRNIKEEKNKVATSYKNPLYLTHAQQVHPALYNGHEIIKTNHVLAIVHNSEETLEIAKITRKKMKDPEYILVQGSPQDERRRSQRADHSFKNNQSVDGVSSKYTWNACPQDNFKIRGNTIHKLREKFSQLTKKHSGAVPIHDLKALDSQNKELDAKVNALHDLNECWRPMHQTNKPTIPSTGVKGATTASGSKPKNNTKKDRTLQAQSDMKKVKVHPRNHKSNVIRKNHVDSSISYKRTVINSNSNSVCETCNKWLLYVDHDKCVVKSVKSITQPPVKKVWKIKQVKQAWTHSCYVRDTDGDELIKASKNKSWLWHRRLNHLNFSTINDLARKDLVRGLPRLKFEKDHLCSACQLGLVPDPVPAAPYVPQINKDLEILFQPMFDEYLESPHVERSVFPTPAVLILVNSVGTPSSTTIDQDAPFPSHSPSSSSFQSLSLLQGVTDESTIMEDNLFALVDNNPFVNMFASKPHYEASSSGDMDVKTAFLNDELKEDVCVSQPEGFVDPDHPTHVYRLKKALYGLKQAPRVWYDTLLRFLLNNKFSKGVFDPTLFNWKTGKHILLVQIYVDDIIFALTDLKACDIFSDEMSSKFQMSMMGQINIKKFWMDSCDSVNTPIVDRLKLDEDPLGIPVDQTRFCSMIGSLMYLTASGPDLVFDGLWYPKDIFMALTAYADADHAGFQDIRRRCCAQILWMSSQLTDYGFAFNKIPLYCDNRNAIVLCCNNVQHSRSKHIDIRHHFIREQVKNSVVELYFVTTDYQLADIFTKALPRERIEFLLSRLGMKSMTLETLKRLQEGEEDVTIREPVAEAIQPLLVVEGKGKAITTEEQAAHSLLALHTPKRRSTTDQFVLQRQTSVTEEASTRPFAQAHDDTSINIICDSPSLADAKTEIGATSEKTNSGGETKILQIDEEALARPDPEPTYDEFMADLYPKVEESLKFQADEHVILEEPLSSSETLSSMKNLDDPYTIGDQFITDKSTKDEPGKLNAESEVVSMVTVSIHQASSSIPPLSTPIIDLSPPKPASSTKAPIFTATTTNTTTNLPLPPPLPQQSTSYSKVFTLELRDLPHKINEAVHESVKEAIHIALQAPLRDRFRELPEADMKEILHQRMDEFLAKKDKSRKRRRNDQDPPPPSPNMDLGKRRRHETGASGSSQPQAPQSSEWKKSDTREAPPSNNLIIMLSNQPEWLKPILDDERPATPELAWVIPSSHIPDAVNNWANALATTYQAPAENSLLEKTRDMWTFMHCGPPGHVMIQTQLFFNHDLDYLRYDNKGSGQALSISKMKATRYLYFDLKLLVPEHMWINEVEDFQLDIESYQKQLNLTKPGWDARGFEFKHDYTIIDSPRTVVFPVGNNEWKIMRSNKIYKFSDGTLTNIMEALDFRVKEYKVNWLNLDSRPEGSSKTWTALLVVAYEILTTDCYREPNEHFISAFRSKSENKGIVPTEMELELEQTQQGSSHEVSVSTQGVKE</sequence>
<feature type="region of interest" description="Disordered" evidence="1">
    <location>
        <begin position="474"/>
        <end position="497"/>
    </location>
</feature>
<feature type="compositionally biased region" description="Polar residues" evidence="1">
    <location>
        <begin position="1857"/>
        <end position="1871"/>
    </location>
</feature>
<feature type="domain" description="GAG-pre-integrase" evidence="3">
    <location>
        <begin position="708"/>
        <end position="758"/>
    </location>
</feature>
<feature type="region of interest" description="Disordered" evidence="1">
    <location>
        <begin position="1515"/>
        <end position="1574"/>
    </location>
</feature>
<reference evidence="4" key="1">
    <citation type="journal article" date="2019" name="Sci. Rep.">
        <title>Draft genome of Tanacetum cinerariifolium, the natural source of mosquito coil.</title>
        <authorList>
            <person name="Yamashiro T."/>
            <person name="Shiraishi A."/>
            <person name="Satake H."/>
            <person name="Nakayama K."/>
        </authorList>
    </citation>
    <scope>NUCLEOTIDE SEQUENCE</scope>
</reference>
<comment type="caution">
    <text evidence="4">The sequence shown here is derived from an EMBL/GenBank/DDBJ whole genome shotgun (WGS) entry which is preliminary data.</text>
</comment>
<feature type="region of interest" description="Disordered" evidence="1">
    <location>
        <begin position="572"/>
        <end position="620"/>
    </location>
</feature>
<evidence type="ECO:0000313" key="4">
    <source>
        <dbReference type="EMBL" id="GEU52786.1"/>
    </source>
</evidence>
<dbReference type="CDD" id="cd09272">
    <property type="entry name" value="RNase_HI_RT_Ty1"/>
    <property type="match status" value="1"/>
</dbReference>
<protein>
    <recommendedName>
        <fullName evidence="5">Reverse transcriptase Ty1/copia-type domain-containing protein</fullName>
    </recommendedName>
</protein>
<organism evidence="4">
    <name type="scientific">Tanacetum cinerariifolium</name>
    <name type="common">Dalmatian daisy</name>
    <name type="synonym">Chrysanthemum cinerariifolium</name>
    <dbReference type="NCBI Taxonomy" id="118510"/>
    <lineage>
        <taxon>Eukaryota</taxon>
        <taxon>Viridiplantae</taxon>
        <taxon>Streptophyta</taxon>
        <taxon>Embryophyta</taxon>
        <taxon>Tracheophyta</taxon>
        <taxon>Spermatophyta</taxon>
        <taxon>Magnoliopsida</taxon>
        <taxon>eudicotyledons</taxon>
        <taxon>Gunneridae</taxon>
        <taxon>Pentapetalae</taxon>
        <taxon>asterids</taxon>
        <taxon>campanulids</taxon>
        <taxon>Asterales</taxon>
        <taxon>Asteraceae</taxon>
        <taxon>Asteroideae</taxon>
        <taxon>Anthemideae</taxon>
        <taxon>Anthemidinae</taxon>
        <taxon>Tanacetum</taxon>
    </lineage>
</organism>
<accession>A0A6L2KU03</accession>
<dbReference type="InterPro" id="IPR013103">
    <property type="entry name" value="RVT_2"/>
</dbReference>
<dbReference type="InterPro" id="IPR043502">
    <property type="entry name" value="DNA/RNA_pol_sf"/>
</dbReference>
<feature type="region of interest" description="Disordered" evidence="1">
    <location>
        <begin position="1850"/>
        <end position="1871"/>
    </location>
</feature>
<evidence type="ECO:0000259" key="3">
    <source>
        <dbReference type="Pfam" id="PF13976"/>
    </source>
</evidence>
<evidence type="ECO:0008006" key="5">
    <source>
        <dbReference type="Google" id="ProtNLM"/>
    </source>
</evidence>
<name>A0A6L2KU03_TANCI</name>
<dbReference type="PANTHER" id="PTHR11439:SF483">
    <property type="entry name" value="PEPTIDE SYNTHASE GLIP-LIKE, PUTATIVE (AFU_ORTHOLOGUE AFUA_3G12920)-RELATED"/>
    <property type="match status" value="1"/>
</dbReference>
<feature type="compositionally biased region" description="Polar residues" evidence="1">
    <location>
        <begin position="573"/>
        <end position="582"/>
    </location>
</feature>
<feature type="compositionally biased region" description="Basic and acidic residues" evidence="1">
    <location>
        <begin position="479"/>
        <end position="492"/>
    </location>
</feature>
<feature type="domain" description="Reverse transcriptase Ty1/copia-type" evidence="2">
    <location>
        <begin position="875"/>
        <end position="1002"/>
    </location>
</feature>
<dbReference type="Pfam" id="PF07727">
    <property type="entry name" value="RVT_2"/>
    <property type="match status" value="1"/>
</dbReference>
<dbReference type="SUPFAM" id="SSF56672">
    <property type="entry name" value="DNA/RNA polymerases"/>
    <property type="match status" value="1"/>
</dbReference>
<evidence type="ECO:0000256" key="1">
    <source>
        <dbReference type="SAM" id="MobiDB-lite"/>
    </source>
</evidence>
<gene>
    <name evidence="4" type="ORF">Tci_024764</name>
</gene>
<dbReference type="PANTHER" id="PTHR11439">
    <property type="entry name" value="GAG-POL-RELATED RETROTRANSPOSON"/>
    <property type="match status" value="1"/>
</dbReference>
<feature type="compositionally biased region" description="Low complexity" evidence="1">
    <location>
        <begin position="1549"/>
        <end position="1562"/>
    </location>
</feature>
<dbReference type="Pfam" id="PF13976">
    <property type="entry name" value="gag_pre-integrs"/>
    <property type="match status" value="1"/>
</dbReference>
<proteinExistence type="predicted"/>
<evidence type="ECO:0000259" key="2">
    <source>
        <dbReference type="Pfam" id="PF07727"/>
    </source>
</evidence>
<dbReference type="EMBL" id="BKCJ010003069">
    <property type="protein sequence ID" value="GEU52786.1"/>
    <property type="molecule type" value="Genomic_DNA"/>
</dbReference>
<dbReference type="InterPro" id="IPR025724">
    <property type="entry name" value="GAG-pre-integrase_dom"/>
</dbReference>